<dbReference type="SUPFAM" id="SSF54593">
    <property type="entry name" value="Glyoxalase/Bleomycin resistance protein/Dihydroxybiphenyl dioxygenase"/>
    <property type="match status" value="1"/>
</dbReference>
<protein>
    <submittedName>
        <fullName evidence="2">VOC family protein</fullName>
    </submittedName>
</protein>
<accession>A0ABV8X8D4</accession>
<dbReference type="InterPro" id="IPR029068">
    <property type="entry name" value="Glyas_Bleomycin-R_OHBP_Dase"/>
</dbReference>
<dbReference type="Gene3D" id="3.10.180.10">
    <property type="entry name" value="2,3-Dihydroxybiphenyl 1,2-Dioxygenase, domain 1"/>
    <property type="match status" value="1"/>
</dbReference>
<keyword evidence="3" id="KW-1185">Reference proteome</keyword>
<evidence type="ECO:0000313" key="3">
    <source>
        <dbReference type="Proteomes" id="UP001595817"/>
    </source>
</evidence>
<comment type="caution">
    <text evidence="2">The sequence shown here is derived from an EMBL/GenBank/DDBJ whole genome shotgun (WGS) entry which is preliminary data.</text>
</comment>
<dbReference type="Pfam" id="PF00903">
    <property type="entry name" value="Glyoxalase"/>
    <property type="match status" value="1"/>
</dbReference>
<organism evidence="2 3">
    <name type="scientific">Chungangia koreensis</name>
    <dbReference type="NCBI Taxonomy" id="752657"/>
    <lineage>
        <taxon>Bacteria</taxon>
        <taxon>Bacillati</taxon>
        <taxon>Bacillota</taxon>
        <taxon>Bacilli</taxon>
        <taxon>Lactobacillales</taxon>
        <taxon>Chungangia</taxon>
    </lineage>
</organism>
<dbReference type="Proteomes" id="UP001595817">
    <property type="component" value="Unassembled WGS sequence"/>
</dbReference>
<feature type="domain" description="VOC" evidence="1">
    <location>
        <begin position="7"/>
        <end position="121"/>
    </location>
</feature>
<proteinExistence type="predicted"/>
<dbReference type="InterPro" id="IPR037523">
    <property type="entry name" value="VOC_core"/>
</dbReference>
<evidence type="ECO:0000313" key="2">
    <source>
        <dbReference type="EMBL" id="MFC4410892.1"/>
    </source>
</evidence>
<dbReference type="InterPro" id="IPR004360">
    <property type="entry name" value="Glyas_Fos-R_dOase_dom"/>
</dbReference>
<reference evidence="3" key="1">
    <citation type="journal article" date="2019" name="Int. J. Syst. Evol. Microbiol.">
        <title>The Global Catalogue of Microorganisms (GCM) 10K type strain sequencing project: providing services to taxonomists for standard genome sequencing and annotation.</title>
        <authorList>
            <consortium name="The Broad Institute Genomics Platform"/>
            <consortium name="The Broad Institute Genome Sequencing Center for Infectious Disease"/>
            <person name="Wu L."/>
            <person name="Ma J."/>
        </authorList>
    </citation>
    <scope>NUCLEOTIDE SEQUENCE [LARGE SCALE GENOMIC DNA]</scope>
    <source>
        <strain evidence="3">CCUG 59778</strain>
    </source>
</reference>
<evidence type="ECO:0000259" key="1">
    <source>
        <dbReference type="PROSITE" id="PS51819"/>
    </source>
</evidence>
<name>A0ABV8X8D4_9LACT</name>
<gene>
    <name evidence="2" type="ORF">ACFOZY_10735</name>
</gene>
<dbReference type="PROSITE" id="PS51819">
    <property type="entry name" value="VOC"/>
    <property type="match status" value="1"/>
</dbReference>
<dbReference type="EMBL" id="JBHSEC010000019">
    <property type="protein sequence ID" value="MFC4410892.1"/>
    <property type="molecule type" value="Genomic_DNA"/>
</dbReference>
<sequence>MTQNITSIGQIAVIAKNTARAVTFYKDVLGLPLLFETNGLAFFQCGETRLLVSKAETEEFDHPGSVLYFKVEDLEGKVAVMKDRGAEFLDEPHVVGQMGETEIWMTFFKDTEGNTLSLMTER</sequence>
<dbReference type="RefSeq" id="WP_378155248.1">
    <property type="nucleotide sequence ID" value="NZ_JBHSEC010000019.1"/>
</dbReference>